<feature type="chain" id="PRO_5024291655" description="Oligoendopeptidase F" evidence="1">
    <location>
        <begin position="39"/>
        <end position="694"/>
    </location>
</feature>
<evidence type="ECO:0000313" key="3">
    <source>
        <dbReference type="Proteomes" id="UP000391834"/>
    </source>
</evidence>
<comment type="caution">
    <text evidence="2">The sequence shown here is derived from an EMBL/GenBank/DDBJ whole genome shotgun (WGS) entry which is preliminary data.</text>
</comment>
<organism evidence="2 3">
    <name type="scientific">Prolixibacter bellariivorans</name>
    <dbReference type="NCBI Taxonomy" id="314319"/>
    <lineage>
        <taxon>Bacteria</taxon>
        <taxon>Pseudomonadati</taxon>
        <taxon>Bacteroidota</taxon>
        <taxon>Bacteroidia</taxon>
        <taxon>Marinilabiliales</taxon>
        <taxon>Prolixibacteraceae</taxon>
        <taxon>Prolixibacter</taxon>
    </lineage>
</organism>
<feature type="signal peptide" evidence="1">
    <location>
        <begin position="1"/>
        <end position="38"/>
    </location>
</feature>
<reference evidence="2 3" key="1">
    <citation type="submission" date="2019-10" db="EMBL/GenBank/DDBJ databases">
        <title>Prolixibacter strains distinguished by the presence of nitrate reductase genes were adept at nitrate-dependent anaerobic corrosion of metallic iron and carbon steel.</title>
        <authorList>
            <person name="Iino T."/>
            <person name="Shono N."/>
            <person name="Ito K."/>
            <person name="Nakamura R."/>
            <person name="Sueoka K."/>
            <person name="Harayama S."/>
            <person name="Ohkuma M."/>
        </authorList>
    </citation>
    <scope>NUCLEOTIDE SEQUENCE [LARGE SCALE GENOMIC DNA]</scope>
    <source>
        <strain evidence="2 3">JCM 13498</strain>
    </source>
</reference>
<keyword evidence="3" id="KW-1185">Reference proteome</keyword>
<evidence type="ECO:0000313" key="2">
    <source>
        <dbReference type="EMBL" id="GET34414.1"/>
    </source>
</evidence>
<evidence type="ECO:0008006" key="4">
    <source>
        <dbReference type="Google" id="ProtNLM"/>
    </source>
</evidence>
<evidence type="ECO:0000256" key="1">
    <source>
        <dbReference type="SAM" id="SignalP"/>
    </source>
</evidence>
<sequence length="694" mass="79463">MLHEYDSVTNKNSKPVKKQSLFLLAMFLLMFSPALTKAQAGSPIPATTVNDIIQKLTEKYGDSTAERMEHGVKHAASLWRANDGTAKEFTSFCLDNYINKATDREAFFKKVSQYLEALNGHFDEITLALQKNVQLATGPLLPIDKMFAGYSVGVHLQSDLYRNKIAFAIALNFPYYPLADKEKFASMWNREEWAYARLGDLFVARVPAKLEQAYAEANTKADLYISEYNIEMGHLRTDDGKQLFPDDMVLLSHWNLRDEIKADYADEEQGPKKQDMIYEVMKRIIDQDIPEKVINNPAYGWKPFANKLYSNGKEVAFKPEPNTRYQQILNNFHALRAIDAYYPEMNTYIKRNFSGDMEIPQPEVEALFDTYLRSPELKQIGALIVERLGRPLRPYDIWYDGFKTRSSIPEQTLNEKTEAYYPDPKAFKEDMPNLLKQLGWSDERANFIASKIAVDPARGSGHAWGAQMIGEKSHLRTRIPSTGMNYKGYNIAVHEFGHNVEQTISLYNMDYYMMHGVPSTAFTEALAFIFQSRDLKLLGITDENPQTKYLNALDNGWSLMEIMGVGMVDMKVWKWLYAHPNADAAALKMAVINISKDVWNTYFSPVFGTKDEPILAIYSHMISYPLYLPAYSYGQLIEFQLEEYLKGKNFSDEIDRIYEQGRLTPQQWMEEAVGQKISAQPVLNAVDEALKAIK</sequence>
<dbReference type="SUPFAM" id="SSF55486">
    <property type="entry name" value="Metalloproteases ('zincins'), catalytic domain"/>
    <property type="match status" value="1"/>
</dbReference>
<accession>A0A5M4B2V8</accession>
<dbReference type="AlphaFoldDB" id="A0A5M4B2V8"/>
<dbReference type="Proteomes" id="UP000391834">
    <property type="component" value="Unassembled WGS sequence"/>
</dbReference>
<keyword evidence="1" id="KW-0732">Signal</keyword>
<protein>
    <recommendedName>
        <fullName evidence="4">Oligoendopeptidase F</fullName>
    </recommendedName>
</protein>
<proteinExistence type="predicted"/>
<name>A0A5M4B2V8_9BACT</name>
<dbReference type="EMBL" id="BLAX01000001">
    <property type="protein sequence ID" value="GET34414.1"/>
    <property type="molecule type" value="Genomic_DNA"/>
</dbReference>
<gene>
    <name evidence="2" type="ORF">PbJCM13498_32770</name>
</gene>